<dbReference type="AlphaFoldDB" id="A0AAW5CEM5"/>
<accession>A0AAW5CEM5</accession>
<feature type="domain" description="Phage integrase SAM-like" evidence="2">
    <location>
        <begin position="142"/>
        <end position="223"/>
    </location>
</feature>
<dbReference type="Pfam" id="PF00589">
    <property type="entry name" value="Phage_integrase"/>
    <property type="match status" value="1"/>
</dbReference>
<name>A0AAW5CEM5_9BACT</name>
<dbReference type="GO" id="GO:0015074">
    <property type="term" value="P:DNA integration"/>
    <property type="evidence" value="ECO:0007669"/>
    <property type="project" value="InterPro"/>
</dbReference>
<comment type="caution">
    <text evidence="3">The sequence shown here is derived from an EMBL/GenBank/DDBJ whole genome shotgun (WGS) entry which is preliminary data.</text>
</comment>
<evidence type="ECO:0000313" key="4">
    <source>
        <dbReference type="Proteomes" id="UP001199750"/>
    </source>
</evidence>
<gene>
    <name evidence="3" type="ORF">L0P03_10145</name>
</gene>
<evidence type="ECO:0000259" key="2">
    <source>
        <dbReference type="Pfam" id="PF13102"/>
    </source>
</evidence>
<organism evidence="3 4">
    <name type="scientific">Odoribacter splanchnicus</name>
    <dbReference type="NCBI Taxonomy" id="28118"/>
    <lineage>
        <taxon>Bacteria</taxon>
        <taxon>Pseudomonadati</taxon>
        <taxon>Bacteroidota</taxon>
        <taxon>Bacteroidia</taxon>
        <taxon>Bacteroidales</taxon>
        <taxon>Odoribacteraceae</taxon>
        <taxon>Odoribacter</taxon>
    </lineage>
</organism>
<sequence length="445" mass="51779">MATLNYYIRVSKGSEYATIRAYFSARRGITRYAQTPYVIPVKAWDGEKSTISQKAKYDNTFTFLVAQQIVNNLDEIERRVFAKFNADSQNFPKKWLQDIIDQYIDEQSRPHVQPPKPETLNEYIARYIQEMESGKRKAIKKTKYGQYEINYAKGTIKNKTSFQTEFNNFQNLRGKKYDFNDINMELYRDFVDYFNNKEYSPNTTGKHIKSLKEIMAASREEGLHTNFQTLQKGFKIMSCESDTIYLTHKEIEAIEKLDLSAPKDAQLDICRDVFLVGVETLQRYSDYHRIGKENIIILPNKTKAVTLRQQKTNAKVVIPCTPRLARILAKYNNELPRTYSQMVNDNIKLICLRAKITQKIEHTSIKGAKRVTEIVPKYTLVTTHTARRTGATLMYLDGMDLLTIMKFTGHETEAEFLKCIRVTAEENAIRLSKMKYFNQTHGKTK</sequence>
<dbReference type="Pfam" id="PF13102">
    <property type="entry name" value="Phage_int_SAM_5"/>
    <property type="match status" value="1"/>
</dbReference>
<proteinExistence type="predicted"/>
<dbReference type="Proteomes" id="UP001199750">
    <property type="component" value="Unassembled WGS sequence"/>
</dbReference>
<evidence type="ECO:0000313" key="3">
    <source>
        <dbReference type="EMBL" id="MCG4960205.1"/>
    </source>
</evidence>
<dbReference type="InterPro" id="IPR025269">
    <property type="entry name" value="SAM-like_dom"/>
</dbReference>
<dbReference type="RefSeq" id="WP_217773872.1">
    <property type="nucleotide sequence ID" value="NZ_JAHONW010000013.1"/>
</dbReference>
<feature type="domain" description="Tyr recombinase" evidence="1">
    <location>
        <begin position="246"/>
        <end position="412"/>
    </location>
</feature>
<dbReference type="GO" id="GO:0003677">
    <property type="term" value="F:DNA binding"/>
    <property type="evidence" value="ECO:0007669"/>
    <property type="project" value="InterPro"/>
</dbReference>
<dbReference type="InterPro" id="IPR002104">
    <property type="entry name" value="Integrase_catalytic"/>
</dbReference>
<dbReference type="EMBL" id="JAKNDN010000018">
    <property type="protein sequence ID" value="MCG4960205.1"/>
    <property type="molecule type" value="Genomic_DNA"/>
</dbReference>
<evidence type="ECO:0000259" key="1">
    <source>
        <dbReference type="Pfam" id="PF00589"/>
    </source>
</evidence>
<reference evidence="3" key="1">
    <citation type="submission" date="2022-01" db="EMBL/GenBank/DDBJ databases">
        <title>Collection of gut derived symbiotic bacterial strains cultured from healthy donors.</title>
        <authorList>
            <person name="Lin H."/>
            <person name="Kohout C."/>
            <person name="Waligurski E."/>
            <person name="Pamer E.G."/>
        </authorList>
    </citation>
    <scope>NUCLEOTIDE SEQUENCE</scope>
    <source>
        <strain evidence="3">DFI.1.149</strain>
    </source>
</reference>
<protein>
    <submittedName>
        <fullName evidence="3">Site-specific integrase</fullName>
    </submittedName>
</protein>
<dbReference type="GO" id="GO:0006310">
    <property type="term" value="P:DNA recombination"/>
    <property type="evidence" value="ECO:0007669"/>
    <property type="project" value="InterPro"/>
</dbReference>